<keyword evidence="13" id="KW-1185">Reference proteome</keyword>
<comment type="cofactor">
    <cofactor evidence="1">
        <name>Mg(2+)</name>
        <dbReference type="ChEBI" id="CHEBI:18420"/>
    </cofactor>
</comment>
<dbReference type="InterPro" id="IPR005841">
    <property type="entry name" value="Alpha-D-phosphohexomutase_SF"/>
</dbReference>
<keyword evidence="6" id="KW-0413">Isomerase</keyword>
<feature type="domain" description="Alpha-D-phosphohexomutase alpha/beta/alpha" evidence="10">
    <location>
        <begin position="188"/>
        <end position="290"/>
    </location>
</feature>
<sequence length="513" mass="55027">MGNPAHRPTGFARWLPESCQKLLATLGTGDSWMPIKFGTDGWRDIIAEDFTYANVRRVARAHAQALRQARGQSGGGSVVVGFDTRFQGAGFARVVAETIAEGGLDVWLAAEYLPTPALSFAVVHHSAAGGVMVTASHNPPQYSGYKLKGHYGGSATPALVAEVEAALEAPEPYSGPRGTVRPLEIRQAYYEQLDRQLDLEVLRTYRGGVIHDPMGGAGSGWLTGYAAHAGLNLDLTELHGRPDPLFHGVNPEPVPQSLGELMALLAEEEGQTLGVVTDGDADRVGAVTAGGQFFNSHQIFAVLTAHLYRVRGLRGRVVKTVSGSRVIELLARKLGLEVLETPVGFKYITDAFLEGQDDESRAVLIGGEESGGLSSRGHIPERDGLLNSLLMIEAMAASGKSLPELFADIEEEVGFRHHYDRADLHLSTQFDKAALLAEAQTFAEVAGRAVEEVNTRDGVKLSLAGGASAMFRASGTEPVVRVYVEAQSDSDLRAILAEATRRVYLHDPAYQPN</sequence>
<comment type="similarity">
    <text evidence="2 7">Belongs to the phosphohexose mutase family.</text>
</comment>
<evidence type="ECO:0000256" key="7">
    <source>
        <dbReference type="RuleBase" id="RU004326"/>
    </source>
</evidence>
<dbReference type="Gene3D" id="3.40.120.10">
    <property type="entry name" value="Alpha-D-Glucose-1,6-Bisphosphate, subunit A, domain 3"/>
    <property type="match status" value="3"/>
</dbReference>
<dbReference type="SUPFAM" id="SSF55957">
    <property type="entry name" value="Phosphoglucomutase, C-terminal domain"/>
    <property type="match status" value="1"/>
</dbReference>
<evidence type="ECO:0000259" key="10">
    <source>
        <dbReference type="Pfam" id="PF02879"/>
    </source>
</evidence>
<dbReference type="PANTHER" id="PTHR45745:SF1">
    <property type="entry name" value="PHOSPHOGLUCOMUTASE 2B-RELATED"/>
    <property type="match status" value="1"/>
</dbReference>
<organism evidence="12 13">
    <name type="scientific">Deinococcus aerolatus</name>
    <dbReference type="NCBI Taxonomy" id="522487"/>
    <lineage>
        <taxon>Bacteria</taxon>
        <taxon>Thermotogati</taxon>
        <taxon>Deinococcota</taxon>
        <taxon>Deinococci</taxon>
        <taxon>Deinococcales</taxon>
        <taxon>Deinococcaceae</taxon>
        <taxon>Deinococcus</taxon>
    </lineage>
</organism>
<dbReference type="InterPro" id="IPR005843">
    <property type="entry name" value="A-D-PHexomutase_C"/>
</dbReference>
<dbReference type="InterPro" id="IPR005846">
    <property type="entry name" value="A-D-PHexomutase_a/b/a-III"/>
</dbReference>
<evidence type="ECO:0000256" key="4">
    <source>
        <dbReference type="ARBA" id="ARBA00022723"/>
    </source>
</evidence>
<dbReference type="Pfam" id="PF02879">
    <property type="entry name" value="PGM_PMM_II"/>
    <property type="match status" value="1"/>
</dbReference>
<evidence type="ECO:0000256" key="6">
    <source>
        <dbReference type="ARBA" id="ARBA00023235"/>
    </source>
</evidence>
<dbReference type="Gene3D" id="3.30.310.50">
    <property type="entry name" value="Alpha-D-phosphohexomutase, C-terminal domain"/>
    <property type="match status" value="1"/>
</dbReference>
<dbReference type="Pfam" id="PF02878">
    <property type="entry name" value="PGM_PMM_I"/>
    <property type="match status" value="1"/>
</dbReference>
<feature type="domain" description="Alpha-D-phosphohexomutase C-terminal" evidence="8">
    <location>
        <begin position="439"/>
        <end position="499"/>
    </location>
</feature>
<dbReference type="InterPro" id="IPR016055">
    <property type="entry name" value="A-D-PHexomutase_a/b/a-I/II/III"/>
</dbReference>
<dbReference type="SUPFAM" id="SSF53738">
    <property type="entry name" value="Phosphoglucomutase, first 3 domains"/>
    <property type="match status" value="3"/>
</dbReference>
<dbReference type="Proteomes" id="UP000639973">
    <property type="component" value="Unassembled WGS sequence"/>
</dbReference>
<keyword evidence="3" id="KW-0597">Phosphoprotein</keyword>
<keyword evidence="4 7" id="KW-0479">Metal-binding</keyword>
<feature type="domain" description="Alpha-D-phosphohexomutase alpha/beta/alpha" evidence="11">
    <location>
        <begin position="295"/>
        <end position="409"/>
    </location>
</feature>
<keyword evidence="5 7" id="KW-0460">Magnesium</keyword>
<dbReference type="InterPro" id="IPR016066">
    <property type="entry name" value="A-D-PHexomutase_CS"/>
</dbReference>
<evidence type="ECO:0000313" key="12">
    <source>
        <dbReference type="EMBL" id="GGL70303.1"/>
    </source>
</evidence>
<evidence type="ECO:0000259" key="8">
    <source>
        <dbReference type="Pfam" id="PF00408"/>
    </source>
</evidence>
<feature type="domain" description="Alpha-D-phosphohexomutase alpha/beta/alpha" evidence="9">
    <location>
        <begin position="35"/>
        <end position="171"/>
    </location>
</feature>
<evidence type="ECO:0000313" key="13">
    <source>
        <dbReference type="Proteomes" id="UP000639973"/>
    </source>
</evidence>
<dbReference type="Pfam" id="PF00408">
    <property type="entry name" value="PGM_PMM_IV"/>
    <property type="match status" value="1"/>
</dbReference>
<reference evidence="13" key="1">
    <citation type="journal article" date="2019" name="Int. J. Syst. Evol. Microbiol.">
        <title>The Global Catalogue of Microorganisms (GCM) 10K type strain sequencing project: providing services to taxonomists for standard genome sequencing and annotation.</title>
        <authorList>
            <consortium name="The Broad Institute Genomics Platform"/>
            <consortium name="The Broad Institute Genome Sequencing Center for Infectious Disease"/>
            <person name="Wu L."/>
            <person name="Ma J."/>
        </authorList>
    </citation>
    <scope>NUCLEOTIDE SEQUENCE [LARGE SCALE GENOMIC DNA]</scope>
    <source>
        <strain evidence="13">JCM 15442</strain>
    </source>
</reference>
<dbReference type="PANTHER" id="PTHR45745">
    <property type="entry name" value="PHOSPHOMANNOMUTASE 45A"/>
    <property type="match status" value="1"/>
</dbReference>
<evidence type="ECO:0000259" key="9">
    <source>
        <dbReference type="Pfam" id="PF02878"/>
    </source>
</evidence>
<name>A0ABQ2G279_9DEIO</name>
<dbReference type="PRINTS" id="PR00509">
    <property type="entry name" value="PGMPMM"/>
</dbReference>
<comment type="caution">
    <text evidence="12">The sequence shown here is derived from an EMBL/GenBank/DDBJ whole genome shotgun (WGS) entry which is preliminary data.</text>
</comment>
<dbReference type="InterPro" id="IPR036900">
    <property type="entry name" value="A-D-PHexomutase_C_sf"/>
</dbReference>
<accession>A0ABQ2G279</accession>
<dbReference type="CDD" id="cd05800">
    <property type="entry name" value="PGM_like2"/>
    <property type="match status" value="1"/>
</dbReference>
<proteinExistence type="inferred from homology"/>
<evidence type="ECO:0000256" key="5">
    <source>
        <dbReference type="ARBA" id="ARBA00022842"/>
    </source>
</evidence>
<gene>
    <name evidence="12" type="ORF">GCM10010840_05430</name>
</gene>
<evidence type="ECO:0000256" key="1">
    <source>
        <dbReference type="ARBA" id="ARBA00001946"/>
    </source>
</evidence>
<dbReference type="PROSITE" id="PS00710">
    <property type="entry name" value="PGM_PMM"/>
    <property type="match status" value="1"/>
</dbReference>
<protein>
    <submittedName>
        <fullName evidence="12">Phosphohexose mutase</fullName>
    </submittedName>
</protein>
<dbReference type="InterPro" id="IPR005844">
    <property type="entry name" value="A-D-PHexomutase_a/b/a-I"/>
</dbReference>
<dbReference type="InterPro" id="IPR005845">
    <property type="entry name" value="A-D-PHexomutase_a/b/a-II"/>
</dbReference>
<evidence type="ECO:0000256" key="2">
    <source>
        <dbReference type="ARBA" id="ARBA00010231"/>
    </source>
</evidence>
<evidence type="ECO:0000259" key="11">
    <source>
        <dbReference type="Pfam" id="PF02880"/>
    </source>
</evidence>
<dbReference type="Pfam" id="PF02880">
    <property type="entry name" value="PGM_PMM_III"/>
    <property type="match status" value="1"/>
</dbReference>
<dbReference type="EMBL" id="BMOL01000001">
    <property type="protein sequence ID" value="GGL70303.1"/>
    <property type="molecule type" value="Genomic_DNA"/>
</dbReference>
<evidence type="ECO:0000256" key="3">
    <source>
        <dbReference type="ARBA" id="ARBA00022553"/>
    </source>
</evidence>